<evidence type="ECO:0000313" key="17">
    <source>
        <dbReference type="Proteomes" id="UP000644507"/>
    </source>
</evidence>
<dbReference type="PANTHER" id="PTHR11946">
    <property type="entry name" value="VALYL-TRNA SYNTHETASES"/>
    <property type="match status" value="1"/>
</dbReference>
<accession>A0A918TZQ8</accession>
<evidence type="ECO:0000256" key="6">
    <source>
        <dbReference type="ARBA" id="ARBA00022840"/>
    </source>
</evidence>
<protein>
    <recommendedName>
        <fullName evidence="12">Valine--tRNA ligase</fullName>
        <ecNumber evidence="12">6.1.1.9</ecNumber>
    </recommendedName>
    <alternativeName>
        <fullName evidence="12">Valyl-tRNA synthetase</fullName>
        <shortName evidence="12">ValRS</shortName>
    </alternativeName>
</protein>
<evidence type="ECO:0000259" key="13">
    <source>
        <dbReference type="Pfam" id="PF00133"/>
    </source>
</evidence>
<evidence type="ECO:0000313" key="16">
    <source>
        <dbReference type="EMBL" id="GHC67100.1"/>
    </source>
</evidence>
<comment type="domain">
    <text evidence="12">ValRS has two distinct active sites: one for aminoacylation and one for editing. The misactivated threonine is translocated from the active site to the editing site.</text>
</comment>
<dbReference type="PROSITE" id="PS00178">
    <property type="entry name" value="AA_TRNA_LIGASE_I"/>
    <property type="match status" value="1"/>
</dbReference>
<dbReference type="Gene3D" id="1.10.730.10">
    <property type="entry name" value="Isoleucyl-tRNA Synthetase, Domain 1"/>
    <property type="match status" value="1"/>
</dbReference>
<dbReference type="InterPro" id="IPR002300">
    <property type="entry name" value="aa-tRNA-synth_Ia"/>
</dbReference>
<dbReference type="PANTHER" id="PTHR11946:SF93">
    <property type="entry name" value="VALINE--TRNA LIGASE, CHLOROPLASTIC_MITOCHONDRIAL 2"/>
    <property type="match status" value="1"/>
</dbReference>
<dbReference type="Proteomes" id="UP000644507">
    <property type="component" value="Unassembled WGS sequence"/>
</dbReference>
<dbReference type="InterPro" id="IPR001412">
    <property type="entry name" value="aa-tRNA-synth_I_CS"/>
</dbReference>
<dbReference type="GO" id="GO:0004832">
    <property type="term" value="F:valine-tRNA ligase activity"/>
    <property type="evidence" value="ECO:0007669"/>
    <property type="project" value="UniProtKB-UniRule"/>
</dbReference>
<dbReference type="SUPFAM" id="SSF46589">
    <property type="entry name" value="tRNA-binding arm"/>
    <property type="match status" value="1"/>
</dbReference>
<feature type="binding site" evidence="12">
    <location>
        <position position="544"/>
    </location>
    <ligand>
        <name>ATP</name>
        <dbReference type="ChEBI" id="CHEBI:30616"/>
    </ligand>
</feature>
<evidence type="ECO:0000256" key="12">
    <source>
        <dbReference type="HAMAP-Rule" id="MF_02004"/>
    </source>
</evidence>
<evidence type="ECO:0000256" key="1">
    <source>
        <dbReference type="ARBA" id="ARBA00004496"/>
    </source>
</evidence>
<comment type="domain">
    <text evidence="12">The C-terminal coiled-coil domain is crucial for aminoacylation activity.</text>
</comment>
<sequence>MSDEMELSKAYEPQEVEKRWYEAWLEQGCFTADPHSEKEGYSIVIPPPNVTGILHLGHVLNNTIQDVLARRARQEGKEVLWLPGTDHAGIATQTKVERQIRDEEGTTRRDLGREAFLERVWNWKEKHGGIIIKQLKRLGCSCDWSRERFTMDEDYSEWVSHVFSELFKQGLIYRGKRMVNWCPVSLTALSDEEVIMKAQRSKLFYMKYEVVDAPGEFIEIATTRPETLMGDVAVAVTPKDERWGKYVGRTVRRPFPEAEIPVIADEHVDPEFGTGALKITPAHDKADFEIGVRNNLEIIDTLHPDGTMNLPDMPEFDGLDRFVARRKAAAKLEEMGLLLKVEEYENNVGYSERADVPIEPRISMQWFLKYPAVDEAKAAVADGDISYRPERWAKTYAHWLENIQDWCISRQLWWGHRIPVWYRAEQVAQLKDAESLTLADMESGQIHVGEEAPSEGEWVRDDDVLDTWFSSWLWPFATMTKLGEESPELKKFYPTNDLVTGPDIIFFWVARMVMAGFHFKGELPFRNVFFTSIIRDIKGRKMSKSLGNSPDPIDLMDKYGADGLRFGLLRTAPVGSDVRFDESLVEEGRNFANKLYNACRLRLMAGGTVAQSLPEVSKLRPYHLDVLQKCDRMAENLTLAYSEYRFNELGSLLYEFLWSEFCDRFLEAVKKDLRADDGSESKAVTLAVFDQIMQRYLQALHPFMPHLTEELSSRMGYVDKGVFLMNEVLPGEPLLADVPDRVSRAEVVYEVAGRLRNLKAEYQLATRKDVRFVVKNAVDWLAEEADVLALLVGAEKVEIDQDFVVNKGTPTAVTNAGEFVLPLDGLIDVDAEKNRLSKEISKVEKEVEKSLKKLQNPKFVENAKPEVVAVEKDRHATWLEKLKQLRELHAALDAE</sequence>
<dbReference type="InterPro" id="IPR009008">
    <property type="entry name" value="Val/Leu/Ile-tRNA-synth_edit"/>
</dbReference>
<evidence type="ECO:0000256" key="5">
    <source>
        <dbReference type="ARBA" id="ARBA00022741"/>
    </source>
</evidence>
<dbReference type="InterPro" id="IPR010978">
    <property type="entry name" value="tRNA-bd_arm"/>
</dbReference>
<evidence type="ECO:0000256" key="10">
    <source>
        <dbReference type="ARBA" id="ARBA00047552"/>
    </source>
</evidence>
<dbReference type="Gene3D" id="3.90.740.10">
    <property type="entry name" value="Valyl/Leucyl/Isoleucyl-tRNA synthetase, editing domain"/>
    <property type="match status" value="1"/>
</dbReference>
<evidence type="ECO:0000256" key="7">
    <source>
        <dbReference type="ARBA" id="ARBA00022917"/>
    </source>
</evidence>
<dbReference type="InterPro" id="IPR013155">
    <property type="entry name" value="M/V/L/I-tRNA-synth_anticd-bd"/>
</dbReference>
<evidence type="ECO:0000259" key="15">
    <source>
        <dbReference type="Pfam" id="PF10458"/>
    </source>
</evidence>
<feature type="short sequence motif" description="'HIGH' region" evidence="12">
    <location>
        <begin position="48"/>
        <end position="58"/>
    </location>
</feature>
<dbReference type="RefSeq" id="WP_189574186.1">
    <property type="nucleotide sequence ID" value="NZ_JBHLZH010000021.1"/>
</dbReference>
<dbReference type="CDD" id="cd00817">
    <property type="entry name" value="ValRS_core"/>
    <property type="match status" value="1"/>
</dbReference>
<keyword evidence="3 12" id="KW-0963">Cytoplasm</keyword>
<dbReference type="SUPFAM" id="SSF50677">
    <property type="entry name" value="ValRS/IleRS/LeuRS editing domain"/>
    <property type="match status" value="1"/>
</dbReference>
<evidence type="ECO:0000256" key="9">
    <source>
        <dbReference type="ARBA" id="ARBA00023146"/>
    </source>
</evidence>
<dbReference type="GO" id="GO:0002161">
    <property type="term" value="F:aminoacyl-tRNA deacylase activity"/>
    <property type="evidence" value="ECO:0007669"/>
    <property type="project" value="InterPro"/>
</dbReference>
<dbReference type="Pfam" id="PF08264">
    <property type="entry name" value="Anticodon_1"/>
    <property type="match status" value="1"/>
</dbReference>
<dbReference type="InterPro" id="IPR009080">
    <property type="entry name" value="tRNAsynth_Ia_anticodon-bd"/>
</dbReference>
<feature type="short sequence motif" description="'KMSKS' region" evidence="12">
    <location>
        <begin position="541"/>
        <end position="545"/>
    </location>
</feature>
<dbReference type="NCBIfam" id="TIGR00422">
    <property type="entry name" value="valS"/>
    <property type="match status" value="1"/>
</dbReference>
<reference evidence="16" key="2">
    <citation type="submission" date="2020-09" db="EMBL/GenBank/DDBJ databases">
        <authorList>
            <person name="Sun Q."/>
            <person name="Kim S."/>
        </authorList>
    </citation>
    <scope>NUCLEOTIDE SEQUENCE</scope>
    <source>
        <strain evidence="16">KCTC 12988</strain>
    </source>
</reference>
<comment type="similarity">
    <text evidence="11 12">Belongs to the class-I aminoacyl-tRNA synthetase family. ValS type 1 subfamily.</text>
</comment>
<dbReference type="HAMAP" id="MF_02004">
    <property type="entry name" value="Val_tRNA_synth_type1"/>
    <property type="match status" value="1"/>
</dbReference>
<feature type="coiled-coil region" evidence="12">
    <location>
        <begin position="826"/>
        <end position="853"/>
    </location>
</feature>
<dbReference type="GO" id="GO:0005829">
    <property type="term" value="C:cytosol"/>
    <property type="evidence" value="ECO:0007669"/>
    <property type="project" value="TreeGrafter"/>
</dbReference>
<evidence type="ECO:0000259" key="14">
    <source>
        <dbReference type="Pfam" id="PF08264"/>
    </source>
</evidence>
<dbReference type="EC" id="6.1.1.9" evidence="12"/>
<dbReference type="AlphaFoldDB" id="A0A918TZQ8"/>
<evidence type="ECO:0000256" key="11">
    <source>
        <dbReference type="ARBA" id="ARBA00060830"/>
    </source>
</evidence>
<evidence type="ECO:0000256" key="2">
    <source>
        <dbReference type="ARBA" id="ARBA00011245"/>
    </source>
</evidence>
<dbReference type="InterPro" id="IPR019499">
    <property type="entry name" value="Val-tRNA_synth_tRNA-bd"/>
</dbReference>
<dbReference type="GO" id="GO:0005524">
    <property type="term" value="F:ATP binding"/>
    <property type="evidence" value="ECO:0007669"/>
    <property type="project" value="UniProtKB-UniRule"/>
</dbReference>
<dbReference type="Gene3D" id="3.40.50.620">
    <property type="entry name" value="HUPs"/>
    <property type="match status" value="2"/>
</dbReference>
<keyword evidence="17" id="KW-1185">Reference proteome</keyword>
<name>A0A918TZQ8_9BACT</name>
<dbReference type="InterPro" id="IPR002303">
    <property type="entry name" value="Valyl-tRNA_ligase"/>
</dbReference>
<comment type="function">
    <text evidence="12">Catalyzes the attachment of valine to tRNA(Val). As ValRS can inadvertently accommodate and process structurally similar amino acids such as threonine, to avoid such errors, it has a 'posttransfer' editing activity that hydrolyzes mischarged Thr-tRNA(Val) in a tRNA-dependent manner.</text>
</comment>
<feature type="domain" description="Valyl-tRNA synthetase tRNA-binding arm" evidence="15">
    <location>
        <begin position="828"/>
        <end position="887"/>
    </location>
</feature>
<dbReference type="FunFam" id="3.40.50.620:FF:000032">
    <property type="entry name" value="Valine--tRNA ligase"/>
    <property type="match status" value="1"/>
</dbReference>
<dbReference type="Pfam" id="PF10458">
    <property type="entry name" value="Val_tRNA-synt_C"/>
    <property type="match status" value="1"/>
</dbReference>
<keyword evidence="6 12" id="KW-0067">ATP-binding</keyword>
<feature type="domain" description="Aminoacyl-tRNA synthetase class Ia" evidence="13">
    <location>
        <begin position="20"/>
        <end position="581"/>
    </location>
</feature>
<dbReference type="PRINTS" id="PR00986">
    <property type="entry name" value="TRNASYNTHVAL"/>
</dbReference>
<organism evidence="16 17">
    <name type="scientific">Roseibacillus persicicus</name>
    <dbReference type="NCBI Taxonomy" id="454148"/>
    <lineage>
        <taxon>Bacteria</taxon>
        <taxon>Pseudomonadati</taxon>
        <taxon>Verrucomicrobiota</taxon>
        <taxon>Verrucomicrobiia</taxon>
        <taxon>Verrucomicrobiales</taxon>
        <taxon>Verrucomicrobiaceae</taxon>
        <taxon>Roseibacillus</taxon>
    </lineage>
</organism>
<keyword evidence="5 12" id="KW-0547">Nucleotide-binding</keyword>
<evidence type="ECO:0000256" key="8">
    <source>
        <dbReference type="ARBA" id="ARBA00023054"/>
    </source>
</evidence>
<dbReference type="SUPFAM" id="SSF52374">
    <property type="entry name" value="Nucleotidylyl transferase"/>
    <property type="match status" value="1"/>
</dbReference>
<feature type="domain" description="Methionyl/Valyl/Leucyl/Isoleucyl-tRNA synthetase anticodon-binding" evidence="14">
    <location>
        <begin position="626"/>
        <end position="771"/>
    </location>
</feature>
<keyword evidence="8 12" id="KW-0175">Coiled coil</keyword>
<dbReference type="Gene3D" id="1.10.287.380">
    <property type="entry name" value="Valyl-tRNA synthetase, C-terminal domain"/>
    <property type="match status" value="1"/>
</dbReference>
<comment type="subcellular location">
    <subcellularLocation>
        <location evidence="1 12">Cytoplasm</location>
    </subcellularLocation>
</comment>
<dbReference type="CDD" id="cd07962">
    <property type="entry name" value="Anticodon_Ia_Val"/>
    <property type="match status" value="1"/>
</dbReference>
<dbReference type="NCBIfam" id="NF004349">
    <property type="entry name" value="PRK05729.1"/>
    <property type="match status" value="1"/>
</dbReference>
<gene>
    <name evidence="12 16" type="primary">valS</name>
    <name evidence="16" type="ORF">GCM10007100_38840</name>
</gene>
<keyword evidence="7 12" id="KW-0648">Protein biosynthesis</keyword>
<comment type="caution">
    <text evidence="16">The sequence shown here is derived from an EMBL/GenBank/DDBJ whole genome shotgun (WGS) entry which is preliminary data.</text>
</comment>
<keyword evidence="4 12" id="KW-0436">Ligase</keyword>
<evidence type="ECO:0000256" key="3">
    <source>
        <dbReference type="ARBA" id="ARBA00022490"/>
    </source>
</evidence>
<keyword evidence="9 12" id="KW-0030">Aminoacyl-tRNA synthetase</keyword>
<reference evidence="16" key="1">
    <citation type="journal article" date="2014" name="Int. J. Syst. Evol. Microbiol.">
        <title>Complete genome sequence of Corynebacterium casei LMG S-19264T (=DSM 44701T), isolated from a smear-ripened cheese.</title>
        <authorList>
            <consortium name="US DOE Joint Genome Institute (JGI-PGF)"/>
            <person name="Walter F."/>
            <person name="Albersmeier A."/>
            <person name="Kalinowski J."/>
            <person name="Ruckert C."/>
        </authorList>
    </citation>
    <scope>NUCLEOTIDE SEQUENCE</scope>
    <source>
        <strain evidence="16">KCTC 12988</strain>
    </source>
</reference>
<evidence type="ECO:0000256" key="4">
    <source>
        <dbReference type="ARBA" id="ARBA00022598"/>
    </source>
</evidence>
<comment type="subunit">
    <text evidence="2 12">Monomer.</text>
</comment>
<dbReference type="GO" id="GO:0006438">
    <property type="term" value="P:valyl-tRNA aminoacylation"/>
    <property type="evidence" value="ECO:0007669"/>
    <property type="project" value="UniProtKB-UniRule"/>
</dbReference>
<dbReference type="Pfam" id="PF00133">
    <property type="entry name" value="tRNA-synt_1"/>
    <property type="match status" value="1"/>
</dbReference>
<dbReference type="FunFam" id="1.10.287.380:FF:000001">
    <property type="entry name" value="Valine--tRNA ligase"/>
    <property type="match status" value="1"/>
</dbReference>
<dbReference type="InterPro" id="IPR037118">
    <property type="entry name" value="Val-tRNA_synth_C_sf"/>
</dbReference>
<dbReference type="InterPro" id="IPR014729">
    <property type="entry name" value="Rossmann-like_a/b/a_fold"/>
</dbReference>
<dbReference type="SUPFAM" id="SSF47323">
    <property type="entry name" value="Anticodon-binding domain of a subclass of class I aminoacyl-tRNA synthetases"/>
    <property type="match status" value="1"/>
</dbReference>
<dbReference type="InterPro" id="IPR033705">
    <property type="entry name" value="Anticodon_Ia_Val"/>
</dbReference>
<proteinExistence type="inferred from homology"/>
<dbReference type="EMBL" id="BMXI01000023">
    <property type="protein sequence ID" value="GHC67100.1"/>
    <property type="molecule type" value="Genomic_DNA"/>
</dbReference>
<comment type="catalytic activity">
    <reaction evidence="10 12">
        <text>tRNA(Val) + L-valine + ATP = L-valyl-tRNA(Val) + AMP + diphosphate</text>
        <dbReference type="Rhea" id="RHEA:10704"/>
        <dbReference type="Rhea" id="RHEA-COMP:9672"/>
        <dbReference type="Rhea" id="RHEA-COMP:9708"/>
        <dbReference type="ChEBI" id="CHEBI:30616"/>
        <dbReference type="ChEBI" id="CHEBI:33019"/>
        <dbReference type="ChEBI" id="CHEBI:57762"/>
        <dbReference type="ChEBI" id="CHEBI:78442"/>
        <dbReference type="ChEBI" id="CHEBI:78537"/>
        <dbReference type="ChEBI" id="CHEBI:456215"/>
        <dbReference type="EC" id="6.1.1.9"/>
    </reaction>
</comment>